<protein>
    <submittedName>
        <fullName evidence="1">Uncharacterized protein</fullName>
    </submittedName>
</protein>
<sequence length="126" mass="14119">MQVRNPKYNAVGSVDCEIEHEVFGWIPFTASPDDVEESGRLIYAAIMAGEHGEIAAYEPPPAPVYTREEIEALRARAYADPITGSDRMFAEASRMQLMGEEGWEAVRDAAIVRYNEIREQYPLPAV</sequence>
<dbReference type="RefSeq" id="YP_010671601.1">
    <property type="nucleotide sequence ID" value="NC_070969.1"/>
</dbReference>
<evidence type="ECO:0000313" key="1">
    <source>
        <dbReference type="EMBL" id="QRE00588.1"/>
    </source>
</evidence>
<dbReference type="EMBL" id="MW460249">
    <property type="protein sequence ID" value="QRE00588.1"/>
    <property type="molecule type" value="Genomic_DNA"/>
</dbReference>
<name>A0A889IS59_9CAUD</name>
<evidence type="ECO:0000313" key="2">
    <source>
        <dbReference type="Proteomes" id="UP000610026"/>
    </source>
</evidence>
<accession>A0A889IS59</accession>
<reference evidence="1" key="1">
    <citation type="submission" date="2021-01" db="EMBL/GenBank/DDBJ databases">
        <authorList>
            <person name="Ben Porat S."/>
            <person name="Alkalay-Oren S."/>
            <person name="Coppenhagen-Glazer S."/>
            <person name="Hazan R."/>
        </authorList>
    </citation>
    <scope>NUCLEOTIDE SEQUENCE</scope>
</reference>
<proteinExistence type="predicted"/>
<dbReference type="GeneID" id="77947855"/>
<dbReference type="Proteomes" id="UP000610026">
    <property type="component" value="Segment"/>
</dbReference>
<keyword evidence="2" id="KW-1185">Reference proteome</keyword>
<dbReference type="KEGG" id="vg:77947855"/>
<organism evidence="1 2">
    <name type="scientific">Pseudomonas phage Itty13</name>
    <dbReference type="NCBI Taxonomy" id="2805750"/>
    <lineage>
        <taxon>Viruses</taxon>
        <taxon>Duplodnaviria</taxon>
        <taxon>Heunggongvirae</taxon>
        <taxon>Uroviricota</taxon>
        <taxon>Caudoviricetes</taxon>
        <taxon>Ittyvirus</taxon>
        <taxon>Ittyvirus itty13</taxon>
    </lineage>
</organism>